<feature type="non-terminal residue" evidence="1">
    <location>
        <position position="1"/>
    </location>
</feature>
<keyword evidence="2" id="KW-1185">Reference proteome</keyword>
<reference evidence="1 2" key="1">
    <citation type="journal article" date="2019" name="Mol. Ecol. Resour.">
        <title>Improving Illumina assemblies with Hi-C and long reads: an example with the North African dromedary.</title>
        <authorList>
            <person name="Elbers J.P."/>
            <person name="Rogers M.F."/>
            <person name="Perelman P.L."/>
            <person name="Proskuryakova A.A."/>
            <person name="Serdyukova N.A."/>
            <person name="Johnson W.E."/>
            <person name="Horin P."/>
            <person name="Corander J."/>
            <person name="Murphy D."/>
            <person name="Burger P.A."/>
        </authorList>
    </citation>
    <scope>NUCLEOTIDE SEQUENCE [LARGE SCALE GENOMIC DNA]</scope>
    <source>
        <strain evidence="1">Drom800</strain>
        <tissue evidence="1">Blood</tissue>
    </source>
</reference>
<proteinExistence type="predicted"/>
<comment type="caution">
    <text evidence="1">The sequence shown here is derived from an EMBL/GenBank/DDBJ whole genome shotgun (WGS) entry which is preliminary data.</text>
</comment>
<gene>
    <name evidence="1" type="ORF">Cadr_000018348</name>
</gene>
<protein>
    <submittedName>
        <fullName evidence="1">Collagen alpha-1 chain</fullName>
    </submittedName>
</protein>
<accession>A0A5N4D8L1</accession>
<evidence type="ECO:0000313" key="2">
    <source>
        <dbReference type="Proteomes" id="UP000299084"/>
    </source>
</evidence>
<dbReference type="GO" id="GO:0005581">
    <property type="term" value="C:collagen trimer"/>
    <property type="evidence" value="ECO:0007669"/>
    <property type="project" value="UniProtKB-KW"/>
</dbReference>
<dbReference type="Proteomes" id="UP000299084">
    <property type="component" value="Unassembled WGS sequence"/>
</dbReference>
<organism evidence="1 2">
    <name type="scientific">Camelus dromedarius</name>
    <name type="common">Dromedary</name>
    <name type="synonym">Arabian camel</name>
    <dbReference type="NCBI Taxonomy" id="9838"/>
    <lineage>
        <taxon>Eukaryota</taxon>
        <taxon>Metazoa</taxon>
        <taxon>Chordata</taxon>
        <taxon>Craniata</taxon>
        <taxon>Vertebrata</taxon>
        <taxon>Euteleostomi</taxon>
        <taxon>Mammalia</taxon>
        <taxon>Eutheria</taxon>
        <taxon>Laurasiatheria</taxon>
        <taxon>Artiodactyla</taxon>
        <taxon>Tylopoda</taxon>
        <taxon>Camelidae</taxon>
        <taxon>Camelus</taxon>
    </lineage>
</organism>
<name>A0A5N4D8L1_CAMDR</name>
<dbReference type="AlphaFoldDB" id="A0A5N4D8L1"/>
<sequence>TRIGGQQNSVVLQKLKPDTPYTITLSSLTFEYCEEPQCMTLPPALCTFAGSTQSEILTSSSSFMHPQQVVPIPVNTNDAVHRNLQPDAPDTVTVVPLYPEGDGGYTPDTGRTWKRKKYMLAFLSSVVRRLARDVQVYSPTPNSWDDLDPAPGRCRSTVWCALPWLARGPRNLTMQQTEESESLERQPSACPRTGITLMGQLSSKGSFFVPPLVTQLMNM</sequence>
<evidence type="ECO:0000313" key="1">
    <source>
        <dbReference type="EMBL" id="KAB1267385.1"/>
    </source>
</evidence>
<keyword evidence="1" id="KW-0176">Collagen</keyword>
<dbReference type="EMBL" id="JWIN03000015">
    <property type="protein sequence ID" value="KAB1267385.1"/>
    <property type="molecule type" value="Genomic_DNA"/>
</dbReference>